<reference evidence="1 2" key="1">
    <citation type="submission" date="2009-01" db="EMBL/GenBank/DDBJ databases">
        <authorList>
            <person name="Fulton L."/>
            <person name="Clifton S."/>
            <person name="Chinwalla A.T."/>
            <person name="Mitreva M."/>
            <person name="Sodergren E."/>
            <person name="Weinstock G."/>
            <person name="Clifton S."/>
            <person name="Dooling D.J."/>
            <person name="Fulton B."/>
            <person name="Minx P."/>
            <person name="Pepin K.H."/>
            <person name="Johnson M."/>
            <person name="Bhonagiri V."/>
            <person name="Nash W.E."/>
            <person name="Mardis E.R."/>
            <person name="Wilson R.K."/>
        </authorList>
    </citation>
    <scope>NUCLEOTIDE SEQUENCE [LARGE SCALE GENOMIC DNA]</scope>
    <source>
        <strain evidence="1 2">NRL30031/H210</strain>
    </source>
</reference>
<sequence>MNLIEFSAQIGYKTDKRFQQYHSLLNSIFYTKRPRETKEPSEYFHTLLFLSIVFRVAGGWVDFDGGEGPEFLKKSRGKPIYTIDLVIPERNWQEKTDAQLREYVAKGVRDCFSLLREKAIKAKEVIDLEKLDADFEYGMGQFLTLPLPELPKY</sequence>
<protein>
    <submittedName>
        <fullName evidence="1">Uncharacterized protein</fullName>
    </submittedName>
</protein>
<evidence type="ECO:0000313" key="1">
    <source>
        <dbReference type="EMBL" id="EEG33616.1"/>
    </source>
</evidence>
<accession>C0EMZ4</accession>
<dbReference type="GeneID" id="49971264"/>
<name>C0EMZ4_NEIFL</name>
<gene>
    <name evidence="1" type="ORF">NEIFLAOT_01324</name>
</gene>
<proteinExistence type="predicted"/>
<organism evidence="1 2">
    <name type="scientific">Neisseria flavescens NRL30031/H210</name>
    <dbReference type="NCBI Taxonomy" id="546264"/>
    <lineage>
        <taxon>Bacteria</taxon>
        <taxon>Pseudomonadati</taxon>
        <taxon>Pseudomonadota</taxon>
        <taxon>Betaproteobacteria</taxon>
        <taxon>Neisseriales</taxon>
        <taxon>Neisseriaceae</taxon>
        <taxon>Neisseria</taxon>
    </lineage>
</organism>
<evidence type="ECO:0000313" key="2">
    <source>
        <dbReference type="Proteomes" id="UP000004457"/>
    </source>
</evidence>
<dbReference type="AlphaFoldDB" id="C0EMZ4"/>
<dbReference type="Proteomes" id="UP000004457">
    <property type="component" value="Unassembled WGS sequence"/>
</dbReference>
<dbReference type="RefSeq" id="WP_003680546.1">
    <property type="nucleotide sequence ID" value="NZ_ACEN01000062.1"/>
</dbReference>
<comment type="caution">
    <text evidence="1">The sequence shown here is derived from an EMBL/GenBank/DDBJ whole genome shotgun (WGS) entry which is preliminary data.</text>
</comment>
<dbReference type="EMBL" id="ACEN01000062">
    <property type="protein sequence ID" value="EEG33616.1"/>
    <property type="molecule type" value="Genomic_DNA"/>
</dbReference>
<keyword evidence="2" id="KW-1185">Reference proteome</keyword>